<dbReference type="Proteomes" id="UP000580250">
    <property type="component" value="Unassembled WGS sequence"/>
</dbReference>
<name>A0A6V7TRG9_MELEN</name>
<accession>A0A6V7TRG9</accession>
<gene>
    <name evidence="1" type="ORF">MENT_LOCUS3434</name>
</gene>
<sequence>MLEFEKLFENLASNGTVNAIKLNRKKFESIKLNLLKMGGEKAYDKLEEHFKQFLAQLHFERLEKILGKSFKEFVNSIKSNEKEEIDEIILEIKKKIRNVLGDLFFTKFELKDPFLFRLGIY</sequence>
<evidence type="ECO:0000313" key="2">
    <source>
        <dbReference type="Proteomes" id="UP000580250"/>
    </source>
</evidence>
<comment type="caution">
    <text evidence="1">The sequence shown here is derived from an EMBL/GenBank/DDBJ whole genome shotgun (WGS) entry which is preliminary data.</text>
</comment>
<evidence type="ECO:0000313" key="1">
    <source>
        <dbReference type="EMBL" id="CAD2131843.1"/>
    </source>
</evidence>
<dbReference type="EMBL" id="CAJEWN010000011">
    <property type="protein sequence ID" value="CAD2131843.1"/>
    <property type="molecule type" value="Genomic_DNA"/>
</dbReference>
<dbReference type="AlphaFoldDB" id="A0A6V7TRG9"/>
<organism evidence="1 2">
    <name type="scientific">Meloidogyne enterolobii</name>
    <name type="common">Root-knot nematode worm</name>
    <name type="synonym">Meloidogyne mayaguensis</name>
    <dbReference type="NCBI Taxonomy" id="390850"/>
    <lineage>
        <taxon>Eukaryota</taxon>
        <taxon>Metazoa</taxon>
        <taxon>Ecdysozoa</taxon>
        <taxon>Nematoda</taxon>
        <taxon>Chromadorea</taxon>
        <taxon>Rhabditida</taxon>
        <taxon>Tylenchina</taxon>
        <taxon>Tylenchomorpha</taxon>
        <taxon>Tylenchoidea</taxon>
        <taxon>Meloidogynidae</taxon>
        <taxon>Meloidogyninae</taxon>
        <taxon>Meloidogyne</taxon>
    </lineage>
</organism>
<reference evidence="1 2" key="1">
    <citation type="submission" date="2020-08" db="EMBL/GenBank/DDBJ databases">
        <authorList>
            <person name="Koutsovoulos G."/>
            <person name="Danchin GJ E."/>
        </authorList>
    </citation>
    <scope>NUCLEOTIDE SEQUENCE [LARGE SCALE GENOMIC DNA]</scope>
</reference>
<proteinExistence type="predicted"/>
<protein>
    <submittedName>
        <fullName evidence="1">Uncharacterized protein</fullName>
    </submittedName>
</protein>